<evidence type="ECO:0000256" key="1">
    <source>
        <dbReference type="SAM" id="MobiDB-lite"/>
    </source>
</evidence>
<dbReference type="GO" id="GO:0016740">
    <property type="term" value="F:transferase activity"/>
    <property type="evidence" value="ECO:0007669"/>
    <property type="project" value="UniProtKB-KW"/>
</dbReference>
<dbReference type="InterPro" id="IPR001451">
    <property type="entry name" value="Hexapep"/>
</dbReference>
<dbReference type="OrthoDB" id="2643438at2"/>
<organism evidence="2 3">
    <name type="scientific">Actinomyces massiliensis F0489</name>
    <dbReference type="NCBI Taxonomy" id="1125718"/>
    <lineage>
        <taxon>Bacteria</taxon>
        <taxon>Bacillati</taxon>
        <taxon>Actinomycetota</taxon>
        <taxon>Actinomycetes</taxon>
        <taxon>Actinomycetales</taxon>
        <taxon>Actinomycetaceae</taxon>
        <taxon>Actinomyces</taxon>
    </lineage>
</organism>
<comment type="caution">
    <text evidence="2">The sequence shown here is derived from an EMBL/GenBank/DDBJ whole genome shotgun (WGS) entry which is preliminary data.</text>
</comment>
<dbReference type="eggNOG" id="COG0110">
    <property type="taxonomic scope" value="Bacteria"/>
</dbReference>
<dbReference type="EMBL" id="AKFT01000163">
    <property type="protein sequence ID" value="EJF41094.1"/>
    <property type="molecule type" value="Genomic_DNA"/>
</dbReference>
<dbReference type="InterPro" id="IPR011004">
    <property type="entry name" value="Trimer_LpxA-like_sf"/>
</dbReference>
<protein>
    <submittedName>
        <fullName evidence="2">Transferase hexapeptide repeat protein</fullName>
    </submittedName>
</protein>
<proteinExistence type="predicted"/>
<dbReference type="Gene3D" id="2.160.10.10">
    <property type="entry name" value="Hexapeptide repeat proteins"/>
    <property type="match status" value="1"/>
</dbReference>
<dbReference type="SUPFAM" id="SSF51161">
    <property type="entry name" value="Trimeric LpxA-like enzymes"/>
    <property type="match status" value="1"/>
</dbReference>
<dbReference type="InterPro" id="IPR050179">
    <property type="entry name" value="Trans_hexapeptide_repeat"/>
</dbReference>
<sequence>MATRIAPSADVSEAAVIGEGTAVWHLAQVRERAVLGQGCIVGRGAYIGEGVRMGRHCKVQNYALVYEPAVLADGVFIGPAVTLTNDRFPRAVNPDGSLKSASDWEPVGVTIEEGASIGARAVCVAPVRIGAWATVAAGAVVTRDVPAHALVAGTPAVRVGWVGRAGRPLVAVGDDGGAQQQEGRPAQRAQGSRDSQGSRRWRCPVSGALYEEVEADLETAIREVRA</sequence>
<name>J0N2S3_9ACTO</name>
<keyword evidence="3" id="KW-1185">Reference proteome</keyword>
<gene>
    <name evidence="2" type="ORF">HMPREF1318_0577</name>
</gene>
<evidence type="ECO:0000313" key="3">
    <source>
        <dbReference type="Proteomes" id="UP000002941"/>
    </source>
</evidence>
<dbReference type="AlphaFoldDB" id="J0N2S3"/>
<feature type="region of interest" description="Disordered" evidence="1">
    <location>
        <begin position="171"/>
        <end position="201"/>
    </location>
</feature>
<dbReference type="PATRIC" id="fig|1125718.3.peg.2027"/>
<dbReference type="Proteomes" id="UP000002941">
    <property type="component" value="Unassembled WGS sequence"/>
</dbReference>
<dbReference type="RefSeq" id="WP_008732440.1">
    <property type="nucleotide sequence ID" value="NZ_AKFT01000163.1"/>
</dbReference>
<keyword evidence="2" id="KW-0808">Transferase</keyword>
<dbReference type="PANTHER" id="PTHR43300:SF4">
    <property type="entry name" value="ACYL-[ACYL-CARRIER-PROTEIN]--UDP-N-ACETYLGLUCOSAMINE O-ACYLTRANSFERASE"/>
    <property type="match status" value="1"/>
</dbReference>
<dbReference type="Pfam" id="PF14602">
    <property type="entry name" value="Hexapep_2"/>
    <property type="match status" value="2"/>
</dbReference>
<evidence type="ECO:0000313" key="2">
    <source>
        <dbReference type="EMBL" id="EJF41094.1"/>
    </source>
</evidence>
<dbReference type="CDD" id="cd03358">
    <property type="entry name" value="LbH_WxcM_N_like"/>
    <property type="match status" value="1"/>
</dbReference>
<reference evidence="2 3" key="1">
    <citation type="submission" date="2012-05" db="EMBL/GenBank/DDBJ databases">
        <authorList>
            <person name="Harkins D.M."/>
            <person name="Madupu R."/>
            <person name="Durkin A.S."/>
            <person name="Torralba M."/>
            <person name="Methe B."/>
            <person name="Sutton G.G."/>
            <person name="Nelson K.E."/>
        </authorList>
    </citation>
    <scope>NUCLEOTIDE SEQUENCE [LARGE SCALE GENOMIC DNA]</scope>
    <source>
        <strain evidence="2 3">F0489</strain>
    </source>
</reference>
<accession>J0N2S3</accession>
<dbReference type="PANTHER" id="PTHR43300">
    <property type="entry name" value="ACETYLTRANSFERASE"/>
    <property type="match status" value="1"/>
</dbReference>